<protein>
    <submittedName>
        <fullName evidence="3">Uncharacterized protein</fullName>
    </submittedName>
</protein>
<evidence type="ECO:0000313" key="3">
    <source>
        <dbReference type="EMBL" id="EZF54904.1"/>
    </source>
</evidence>
<feature type="compositionally biased region" description="Polar residues" evidence="1">
    <location>
        <begin position="19"/>
        <end position="29"/>
    </location>
</feature>
<evidence type="ECO:0000256" key="1">
    <source>
        <dbReference type="SAM" id="MobiDB-lite"/>
    </source>
</evidence>
<feature type="region of interest" description="Disordered" evidence="1">
    <location>
        <begin position="19"/>
        <end position="41"/>
    </location>
</feature>
<evidence type="ECO:0000256" key="2">
    <source>
        <dbReference type="SAM" id="Phobius"/>
    </source>
</evidence>
<organism evidence="3">
    <name type="scientific">Trichophyton rubrum CBS 288.86</name>
    <dbReference type="NCBI Taxonomy" id="1215330"/>
    <lineage>
        <taxon>Eukaryota</taxon>
        <taxon>Fungi</taxon>
        <taxon>Dikarya</taxon>
        <taxon>Ascomycota</taxon>
        <taxon>Pezizomycotina</taxon>
        <taxon>Eurotiomycetes</taxon>
        <taxon>Eurotiomycetidae</taxon>
        <taxon>Onygenales</taxon>
        <taxon>Arthrodermataceae</taxon>
        <taxon>Trichophyton</taxon>
    </lineage>
</organism>
<dbReference type="HOGENOM" id="CLU_2312990_0_0_1"/>
<dbReference type="AlphaFoldDB" id="A0A022W9A4"/>
<feature type="non-terminal residue" evidence="3">
    <location>
        <position position="1"/>
    </location>
</feature>
<keyword evidence="2" id="KW-1133">Transmembrane helix</keyword>
<accession>A0A022W9A4</accession>
<feature type="transmembrane region" description="Helical" evidence="2">
    <location>
        <begin position="49"/>
        <end position="67"/>
    </location>
</feature>
<dbReference type="Proteomes" id="UP000023758">
    <property type="component" value="Unassembled WGS sequence"/>
</dbReference>
<name>A0A022W9A4_TRIRU</name>
<dbReference type="EMBL" id="KK207769">
    <property type="protein sequence ID" value="EZF54904.1"/>
    <property type="molecule type" value="Genomic_DNA"/>
</dbReference>
<keyword evidence="2" id="KW-0812">Transmembrane</keyword>
<keyword evidence="2" id="KW-0472">Membrane</keyword>
<sequence>TKGRPYTYSRATLQSRFLQDSMGTRNNAKTGEKKKQRRAIQGRGKCNDVYTSMAGFLSFFFPSFIWVSSSKSDRGDTHISNVHARKHVNLWSVYSSRVIV</sequence>
<reference evidence="3" key="1">
    <citation type="submission" date="2014-02" db="EMBL/GenBank/DDBJ databases">
        <title>The Genome Sequence of Trichophyton rubrum (morphotype fischeri) CBS 288.86.</title>
        <authorList>
            <consortium name="The Broad Institute Genomics Platform"/>
            <person name="Cuomo C.A."/>
            <person name="White T.C."/>
            <person name="Graser Y."/>
            <person name="Martinez-Rossi N."/>
            <person name="Heitman J."/>
            <person name="Young S.K."/>
            <person name="Zeng Q."/>
            <person name="Gargeya S."/>
            <person name="Abouelleil A."/>
            <person name="Alvarado L."/>
            <person name="Chapman S.B."/>
            <person name="Gainer-Dewar J."/>
            <person name="Goldberg J."/>
            <person name="Griggs A."/>
            <person name="Gujja S."/>
            <person name="Hansen M."/>
            <person name="Howarth C."/>
            <person name="Imamovic A."/>
            <person name="Larimer J."/>
            <person name="Martinez D."/>
            <person name="Murphy C."/>
            <person name="Pearson M.D."/>
            <person name="Persinoti G."/>
            <person name="Poon T."/>
            <person name="Priest M."/>
            <person name="Roberts A.D."/>
            <person name="Saif S."/>
            <person name="Shea T.D."/>
            <person name="Sykes S.N."/>
            <person name="Wortman J."/>
            <person name="Nusbaum C."/>
            <person name="Birren B."/>
        </authorList>
    </citation>
    <scope>NUCLEOTIDE SEQUENCE [LARGE SCALE GENOMIC DNA]</scope>
    <source>
        <strain evidence="3">CBS 288.86</strain>
    </source>
</reference>
<gene>
    <name evidence="3" type="ORF">H103_02408</name>
</gene>
<proteinExistence type="predicted"/>